<dbReference type="InterPro" id="IPR002401">
    <property type="entry name" value="Cyt_P450_E_grp-I"/>
</dbReference>
<dbReference type="PANTHER" id="PTHR24291:SF50">
    <property type="entry name" value="BIFUNCTIONAL ALBAFLAVENONE MONOOXYGENASE_TERPENE SYNTHASE"/>
    <property type="match status" value="1"/>
</dbReference>
<name>A0ABS3WX52_9ACTN</name>
<keyword evidence="9" id="KW-1185">Reference proteome</keyword>
<dbReference type="Gene3D" id="1.10.630.10">
    <property type="entry name" value="Cytochrome P450"/>
    <property type="match status" value="1"/>
</dbReference>
<keyword evidence="3 7" id="KW-0479">Metal-binding</keyword>
<dbReference type="CDD" id="cd20620">
    <property type="entry name" value="CYP132-like"/>
    <property type="match status" value="1"/>
</dbReference>
<evidence type="ECO:0000256" key="4">
    <source>
        <dbReference type="ARBA" id="ARBA00023002"/>
    </source>
</evidence>
<dbReference type="EMBL" id="JAFFZN010000018">
    <property type="protein sequence ID" value="MBO8187681.1"/>
    <property type="molecule type" value="Genomic_DNA"/>
</dbReference>
<evidence type="ECO:0000256" key="5">
    <source>
        <dbReference type="ARBA" id="ARBA00023004"/>
    </source>
</evidence>
<dbReference type="InterPro" id="IPR050196">
    <property type="entry name" value="Cytochrome_P450_Monoox"/>
</dbReference>
<evidence type="ECO:0000313" key="9">
    <source>
        <dbReference type="Proteomes" id="UP001518976"/>
    </source>
</evidence>
<keyword evidence="4 7" id="KW-0560">Oxidoreductase</keyword>
<proteinExistence type="inferred from homology"/>
<sequence>MMRRAPGPRPHQIPGLLRLAVSDPLRSMYQTVSRYGDVVRVPLAPGRGIHLFCRPEHAEHILVDREQRYGKAFTYRPLREWIGLGLITSDGELWERQRRLIQPLFSHRRVETLRPLMVASVERMLDEWDRRPDGTVVDATGAMSGLTLDIVGASLFGADLTGDRDSVYHAVETLQDAVTKVIKNPLTWISPRAARRTSPGFRQWDKAKDTIDQVVARVIADRAEGSAGPGRQPAGRDLLDALLAARHEDGSALDPRQLRDEIVTFFMAGHETSATCLAWTFYLLSTAPEARARLEEEVDKVLAGRPPGPEDTEQLVWTRAVLNESLRLFPPVWTVERDAAADDEVGGWPVRAGDTVITPPYLVHRHPGVWESPEAFDPARFLPERSAGRSRHAFIPFGGGKRGCIGNAFALIEVVVALAMITQRYRLDLLPGFEPVPKVTVTLRPLHEMAMTLRRRVP</sequence>
<dbReference type="Pfam" id="PF00067">
    <property type="entry name" value="p450"/>
    <property type="match status" value="1"/>
</dbReference>
<dbReference type="InterPro" id="IPR001128">
    <property type="entry name" value="Cyt_P450"/>
</dbReference>
<dbReference type="SUPFAM" id="SSF48264">
    <property type="entry name" value="Cytochrome P450"/>
    <property type="match status" value="1"/>
</dbReference>
<dbReference type="PROSITE" id="PS00086">
    <property type="entry name" value="CYTOCHROME_P450"/>
    <property type="match status" value="1"/>
</dbReference>
<gene>
    <name evidence="8" type="ORF">JW592_19765</name>
</gene>
<dbReference type="InterPro" id="IPR017972">
    <property type="entry name" value="Cyt_P450_CS"/>
</dbReference>
<dbReference type="InterPro" id="IPR036396">
    <property type="entry name" value="Cyt_P450_sf"/>
</dbReference>
<organism evidence="8 9">
    <name type="scientific">Streptomyces spirodelae</name>
    <dbReference type="NCBI Taxonomy" id="2812904"/>
    <lineage>
        <taxon>Bacteria</taxon>
        <taxon>Bacillati</taxon>
        <taxon>Actinomycetota</taxon>
        <taxon>Actinomycetes</taxon>
        <taxon>Kitasatosporales</taxon>
        <taxon>Streptomycetaceae</taxon>
        <taxon>Streptomyces</taxon>
    </lineage>
</organism>
<evidence type="ECO:0000256" key="3">
    <source>
        <dbReference type="ARBA" id="ARBA00022723"/>
    </source>
</evidence>
<accession>A0ABS3WX52</accession>
<comment type="caution">
    <text evidence="8">The sequence shown here is derived from an EMBL/GenBank/DDBJ whole genome shotgun (WGS) entry which is preliminary data.</text>
</comment>
<keyword evidence="5 7" id="KW-0408">Iron</keyword>
<dbReference type="PRINTS" id="PR00385">
    <property type="entry name" value="P450"/>
</dbReference>
<protein>
    <submittedName>
        <fullName evidence="8">Cytochrome P450</fullName>
    </submittedName>
</protein>
<evidence type="ECO:0000313" key="8">
    <source>
        <dbReference type="EMBL" id="MBO8187681.1"/>
    </source>
</evidence>
<dbReference type="PANTHER" id="PTHR24291">
    <property type="entry name" value="CYTOCHROME P450 FAMILY 4"/>
    <property type="match status" value="1"/>
</dbReference>
<keyword evidence="2 7" id="KW-0349">Heme</keyword>
<evidence type="ECO:0000256" key="6">
    <source>
        <dbReference type="ARBA" id="ARBA00023033"/>
    </source>
</evidence>
<reference evidence="8 9" key="1">
    <citation type="submission" date="2021-02" db="EMBL/GenBank/DDBJ databases">
        <title>Streptomyces spirodelae sp. nov., isolated from duckweed.</title>
        <authorList>
            <person name="Saimee Y."/>
            <person name="Duangmal K."/>
        </authorList>
    </citation>
    <scope>NUCLEOTIDE SEQUENCE [LARGE SCALE GENOMIC DNA]</scope>
    <source>
        <strain evidence="8 9">DW4-2</strain>
    </source>
</reference>
<comment type="similarity">
    <text evidence="1 7">Belongs to the cytochrome P450 family.</text>
</comment>
<dbReference type="PRINTS" id="PR00463">
    <property type="entry name" value="EP450I"/>
</dbReference>
<keyword evidence="6 7" id="KW-0503">Monooxygenase</keyword>
<evidence type="ECO:0000256" key="2">
    <source>
        <dbReference type="ARBA" id="ARBA00022617"/>
    </source>
</evidence>
<evidence type="ECO:0000256" key="7">
    <source>
        <dbReference type="RuleBase" id="RU000461"/>
    </source>
</evidence>
<dbReference type="Proteomes" id="UP001518976">
    <property type="component" value="Unassembled WGS sequence"/>
</dbReference>
<evidence type="ECO:0000256" key="1">
    <source>
        <dbReference type="ARBA" id="ARBA00010617"/>
    </source>
</evidence>